<comment type="subcellular location">
    <subcellularLocation>
        <location evidence="2">Membrane</location>
        <topology evidence="2">Single-pass membrane protein</topology>
    </subcellularLocation>
</comment>
<keyword evidence="5" id="KW-0808">Transferase</keyword>
<dbReference type="CDD" id="cd16461">
    <property type="entry name" value="RING-H2_EL5-like"/>
    <property type="match status" value="1"/>
</dbReference>
<dbReference type="PROSITE" id="PS50089">
    <property type="entry name" value="ZF_RING_2"/>
    <property type="match status" value="1"/>
</dbReference>
<evidence type="ECO:0000256" key="15">
    <source>
        <dbReference type="SAM" id="MobiDB-lite"/>
    </source>
</evidence>
<dbReference type="PANTHER" id="PTHR46913:SF19">
    <property type="entry name" value="RING-TYPE E3 UBIQUITIN TRANSFERASE"/>
    <property type="match status" value="1"/>
</dbReference>
<dbReference type="Gramene" id="Jr10_12700_p1">
    <property type="protein sequence ID" value="cds.Jr10_12700_p1"/>
    <property type="gene ID" value="Jr10_12700"/>
</dbReference>
<evidence type="ECO:0000256" key="3">
    <source>
        <dbReference type="ARBA" id="ARBA00004906"/>
    </source>
</evidence>
<dbReference type="EMBL" id="LIHL02000010">
    <property type="protein sequence ID" value="KAF5458209.1"/>
    <property type="molecule type" value="Genomic_DNA"/>
</dbReference>
<keyword evidence="10" id="KW-0862">Zinc</keyword>
<dbReference type="EC" id="2.3.2.27" evidence="4"/>
<reference evidence="18" key="2">
    <citation type="submission" date="2020-03" db="EMBL/GenBank/DDBJ databases">
        <title>Walnut 2.0.</title>
        <authorList>
            <person name="Marrano A."/>
            <person name="Britton M."/>
            <person name="Zimin A.V."/>
            <person name="Zaini P.A."/>
            <person name="Workman R."/>
            <person name="Puiu D."/>
            <person name="Bianco L."/>
            <person name="Allen B.J."/>
            <person name="Troggio M."/>
            <person name="Leslie C.A."/>
            <person name="Timp W."/>
            <person name="Dendekar A."/>
            <person name="Salzberg S.L."/>
            <person name="Neale D.B."/>
        </authorList>
    </citation>
    <scope>NUCLEOTIDE SEQUENCE</scope>
    <source>
        <tissue evidence="18">Leaves</tissue>
    </source>
</reference>
<name>A0A833UBG4_JUGRE</name>
<dbReference type="SUPFAM" id="SSF57850">
    <property type="entry name" value="RING/U-box"/>
    <property type="match status" value="1"/>
</dbReference>
<feature type="region of interest" description="Disordered" evidence="15">
    <location>
        <begin position="388"/>
        <end position="423"/>
    </location>
</feature>
<feature type="region of interest" description="Disordered" evidence="15">
    <location>
        <begin position="313"/>
        <end position="356"/>
    </location>
</feature>
<reference evidence="18" key="1">
    <citation type="submission" date="2015-10" db="EMBL/GenBank/DDBJ databases">
        <authorList>
            <person name="Martinez-Garcia P.J."/>
            <person name="Crepeau M.W."/>
            <person name="Puiu D."/>
            <person name="Gonzalez-Ibeas D."/>
            <person name="Whalen J."/>
            <person name="Stevens K."/>
            <person name="Paul R."/>
            <person name="Butterfield T."/>
            <person name="Britton M."/>
            <person name="Reagan R."/>
            <person name="Chakraborty S."/>
            <person name="Walawage S.L."/>
            <person name="Vasquez-Gross H.A."/>
            <person name="Cardeno C."/>
            <person name="Famula R."/>
            <person name="Pratt K."/>
            <person name="Kuruganti S."/>
            <person name="Aradhya M.K."/>
            <person name="Leslie C.A."/>
            <person name="Dandekar A.M."/>
            <person name="Salzberg S.L."/>
            <person name="Wegrzyn J.L."/>
            <person name="Langley C.H."/>
            <person name="Neale D.B."/>
        </authorList>
    </citation>
    <scope>NUCLEOTIDE SEQUENCE</scope>
    <source>
        <tissue evidence="18">Leaves</tissue>
    </source>
</reference>
<proteinExistence type="inferred from homology"/>
<dbReference type="GO" id="GO:0061630">
    <property type="term" value="F:ubiquitin protein ligase activity"/>
    <property type="evidence" value="ECO:0007669"/>
    <property type="project" value="UniProtKB-EC"/>
</dbReference>
<dbReference type="InterPro" id="IPR044600">
    <property type="entry name" value="ATL1/ATL16-like"/>
</dbReference>
<dbReference type="GO" id="GO:0016020">
    <property type="term" value="C:membrane"/>
    <property type="evidence" value="ECO:0007669"/>
    <property type="project" value="UniProtKB-SubCell"/>
</dbReference>
<gene>
    <name evidence="18" type="ORF">F2P56_022259</name>
</gene>
<keyword evidence="7" id="KW-0479">Metal-binding</keyword>
<comment type="similarity">
    <text evidence="13">Belongs to the RING-type zinc finger family. ATL subfamily.</text>
</comment>
<dbReference type="GO" id="GO:0008270">
    <property type="term" value="F:zinc ion binding"/>
    <property type="evidence" value="ECO:0007669"/>
    <property type="project" value="UniProtKB-KW"/>
</dbReference>
<evidence type="ECO:0000256" key="16">
    <source>
        <dbReference type="SAM" id="Phobius"/>
    </source>
</evidence>
<evidence type="ECO:0000256" key="14">
    <source>
        <dbReference type="PROSITE-ProRule" id="PRU00175"/>
    </source>
</evidence>
<dbReference type="SMART" id="SM00184">
    <property type="entry name" value="RING"/>
    <property type="match status" value="1"/>
</dbReference>
<dbReference type="PANTHER" id="PTHR46913">
    <property type="entry name" value="RING-H2 FINGER PROTEIN ATL16"/>
    <property type="match status" value="1"/>
</dbReference>
<comment type="pathway">
    <text evidence="3">Protein modification; protein ubiquitination.</text>
</comment>
<keyword evidence="12 16" id="KW-0472">Membrane</keyword>
<dbReference type="InterPro" id="IPR013083">
    <property type="entry name" value="Znf_RING/FYVE/PHD"/>
</dbReference>
<evidence type="ECO:0000256" key="12">
    <source>
        <dbReference type="ARBA" id="ARBA00023136"/>
    </source>
</evidence>
<keyword evidence="11 16" id="KW-1133">Transmembrane helix</keyword>
<feature type="non-terminal residue" evidence="18">
    <location>
        <position position="1"/>
    </location>
</feature>
<dbReference type="InterPro" id="IPR001841">
    <property type="entry name" value="Znf_RING"/>
</dbReference>
<organism evidence="18 19">
    <name type="scientific">Juglans regia</name>
    <name type="common">English walnut</name>
    <dbReference type="NCBI Taxonomy" id="51240"/>
    <lineage>
        <taxon>Eukaryota</taxon>
        <taxon>Viridiplantae</taxon>
        <taxon>Streptophyta</taxon>
        <taxon>Embryophyta</taxon>
        <taxon>Tracheophyta</taxon>
        <taxon>Spermatophyta</taxon>
        <taxon>Magnoliopsida</taxon>
        <taxon>eudicotyledons</taxon>
        <taxon>Gunneridae</taxon>
        <taxon>Pentapetalae</taxon>
        <taxon>rosids</taxon>
        <taxon>fabids</taxon>
        <taxon>Fagales</taxon>
        <taxon>Juglandaceae</taxon>
        <taxon>Juglans</taxon>
    </lineage>
</organism>
<evidence type="ECO:0000256" key="9">
    <source>
        <dbReference type="ARBA" id="ARBA00022786"/>
    </source>
</evidence>
<keyword evidence="8 14" id="KW-0863">Zinc-finger</keyword>
<accession>A0A833UBG4</accession>
<feature type="compositionally biased region" description="Polar residues" evidence="15">
    <location>
        <begin position="398"/>
        <end position="415"/>
    </location>
</feature>
<dbReference type="AlphaFoldDB" id="A0A833UBG4"/>
<comment type="caution">
    <text evidence="18">The sequence shown here is derived from an EMBL/GenBank/DDBJ whole genome shotgun (WGS) entry which is preliminary data.</text>
</comment>
<evidence type="ECO:0000256" key="11">
    <source>
        <dbReference type="ARBA" id="ARBA00022989"/>
    </source>
</evidence>
<keyword evidence="6 16" id="KW-0812">Transmembrane</keyword>
<evidence type="ECO:0000256" key="2">
    <source>
        <dbReference type="ARBA" id="ARBA00004167"/>
    </source>
</evidence>
<dbReference type="UniPathway" id="UPA00143"/>
<feature type="domain" description="RING-type" evidence="17">
    <location>
        <begin position="204"/>
        <end position="246"/>
    </location>
</feature>
<evidence type="ECO:0000256" key="8">
    <source>
        <dbReference type="ARBA" id="ARBA00022771"/>
    </source>
</evidence>
<evidence type="ECO:0000313" key="18">
    <source>
        <dbReference type="EMBL" id="KAF5458209.1"/>
    </source>
</evidence>
<feature type="transmembrane region" description="Helical" evidence="16">
    <location>
        <begin position="108"/>
        <end position="133"/>
    </location>
</feature>
<evidence type="ECO:0000256" key="5">
    <source>
        <dbReference type="ARBA" id="ARBA00022679"/>
    </source>
</evidence>
<evidence type="ECO:0000256" key="1">
    <source>
        <dbReference type="ARBA" id="ARBA00000900"/>
    </source>
</evidence>
<dbReference type="Proteomes" id="UP000619265">
    <property type="component" value="Unassembled WGS sequence"/>
</dbReference>
<evidence type="ECO:0000256" key="10">
    <source>
        <dbReference type="ARBA" id="ARBA00022833"/>
    </source>
</evidence>
<dbReference type="FunFam" id="3.30.40.10:FF:000233">
    <property type="entry name" value="RING-H2 finger protein ATL54"/>
    <property type="match status" value="1"/>
</dbReference>
<keyword evidence="9" id="KW-0833">Ubl conjugation pathway</keyword>
<evidence type="ECO:0000256" key="6">
    <source>
        <dbReference type="ARBA" id="ARBA00022692"/>
    </source>
</evidence>
<evidence type="ECO:0000256" key="13">
    <source>
        <dbReference type="ARBA" id="ARBA00024209"/>
    </source>
</evidence>
<dbReference type="Pfam" id="PF13639">
    <property type="entry name" value="zf-RING_2"/>
    <property type="match status" value="1"/>
</dbReference>
<evidence type="ECO:0000256" key="4">
    <source>
        <dbReference type="ARBA" id="ARBA00012483"/>
    </source>
</evidence>
<comment type="catalytic activity">
    <reaction evidence="1">
        <text>S-ubiquitinyl-[E2 ubiquitin-conjugating enzyme]-L-cysteine + [acceptor protein]-L-lysine = [E2 ubiquitin-conjugating enzyme]-L-cysteine + N(6)-ubiquitinyl-[acceptor protein]-L-lysine.</text>
        <dbReference type="EC" id="2.3.2.27"/>
    </reaction>
</comment>
<dbReference type="GO" id="GO:0016567">
    <property type="term" value="P:protein ubiquitination"/>
    <property type="evidence" value="ECO:0007669"/>
    <property type="project" value="UniProtKB-UniPathway"/>
</dbReference>
<evidence type="ECO:0000259" key="17">
    <source>
        <dbReference type="PROSITE" id="PS50089"/>
    </source>
</evidence>
<sequence>TNSPISQVVVKNEGQKSSFHVFFSVALIFFHTQRIELFPSSVLILCSFLLCFFVMGFHLRKRLVPETSLPPHPPIPCVMSGCQTHSDYLLPPPKPLPPRDNHHYENRLINASLIITTCIVGGALLVAIMFIIIRKYYSSRNSSSRINSPILFDTREDFLDEDHGPVIDHPIWYIHTVGLQQHVIDSITVFKYKKDEGLIDGTECSICLSEFEEDESLRLLPKCSHAFHLPCIDSWLRSHKNCPLCRAPVVSDVTGSQVPPTEPNVSVSAGSSGETLVENLENYDGEVGEGGTSEEVGVGDGSFSALAIEDGRGAENSKKSMQSSSSGNRHSRVVSNLDENQRAVKEEVQPVRRSVSLDPSSALRIYHAVANIVADQGSSKAQLANLKSSGKKMVTKPGSGTSSTCKLMKSSSIGRSLQKGPISMKRSFSSSRRFLSSRHCKSASSILPL</sequence>
<feature type="transmembrane region" description="Helical" evidence="16">
    <location>
        <begin position="37"/>
        <end position="59"/>
    </location>
</feature>
<evidence type="ECO:0000313" key="19">
    <source>
        <dbReference type="Proteomes" id="UP000619265"/>
    </source>
</evidence>
<feature type="compositionally biased region" description="Basic and acidic residues" evidence="15">
    <location>
        <begin position="339"/>
        <end position="350"/>
    </location>
</feature>
<dbReference type="Gene3D" id="3.30.40.10">
    <property type="entry name" value="Zinc/RING finger domain, C3HC4 (zinc finger)"/>
    <property type="match status" value="1"/>
</dbReference>
<evidence type="ECO:0000256" key="7">
    <source>
        <dbReference type="ARBA" id="ARBA00022723"/>
    </source>
</evidence>
<protein>
    <recommendedName>
        <fullName evidence="4">RING-type E3 ubiquitin transferase</fullName>
        <ecNumber evidence="4">2.3.2.27</ecNumber>
    </recommendedName>
</protein>